<accession>A0A9P8RNS6</accession>
<feature type="compositionally biased region" description="Low complexity" evidence="1">
    <location>
        <begin position="184"/>
        <end position="241"/>
    </location>
</feature>
<reference evidence="2" key="1">
    <citation type="submission" date="2021-03" db="EMBL/GenBank/DDBJ databases">
        <title>Comparative genomics and phylogenomic investigation of the class Geoglossomycetes provide insights into ecological specialization and systematics.</title>
        <authorList>
            <person name="Melie T."/>
            <person name="Pirro S."/>
            <person name="Miller A.N."/>
            <person name="Quandt A."/>
        </authorList>
    </citation>
    <scope>NUCLEOTIDE SEQUENCE</scope>
    <source>
        <strain evidence="2">CAQ_001_2017</strain>
    </source>
</reference>
<name>A0A9P8RNS6_9PEZI</name>
<sequence>MDPVPEIEIVIHASDGSNLRMRARLDGVAWASIITRSKAREAGHKVTELASDPQNIIIDSVETRHTPIGCIKLRYFQKSSPRSQEEDFYVVENATHDVILGAASHLFGNSPEGPHLFPIGFKPQSKGSYTPPYGLEVEQASVTLTLNYEAEKVYQEEQKQKDKERREAGIQMLEAKEARMRQEQFQPYQQTPYQQQPYQQQPYQQQPYQPQSYQQPPYQQQQYQQQQFQQPQPYQQQQQQPYQPPYQQPPYYQAYQYQPPGSG</sequence>
<keyword evidence="3" id="KW-1185">Reference proteome</keyword>
<dbReference type="AlphaFoldDB" id="A0A9P8RNS6"/>
<organism evidence="2 3">
    <name type="scientific">Trichoglossum hirsutum</name>
    <dbReference type="NCBI Taxonomy" id="265104"/>
    <lineage>
        <taxon>Eukaryota</taxon>
        <taxon>Fungi</taxon>
        <taxon>Dikarya</taxon>
        <taxon>Ascomycota</taxon>
        <taxon>Pezizomycotina</taxon>
        <taxon>Geoglossomycetes</taxon>
        <taxon>Geoglossales</taxon>
        <taxon>Geoglossaceae</taxon>
        <taxon>Trichoglossum</taxon>
    </lineage>
</organism>
<feature type="compositionally biased region" description="Low complexity" evidence="1">
    <location>
        <begin position="249"/>
        <end position="263"/>
    </location>
</feature>
<comment type="caution">
    <text evidence="2">The sequence shown here is derived from an EMBL/GenBank/DDBJ whole genome shotgun (WGS) entry which is preliminary data.</text>
</comment>
<evidence type="ECO:0000313" key="3">
    <source>
        <dbReference type="Proteomes" id="UP000750711"/>
    </source>
</evidence>
<proteinExistence type="predicted"/>
<evidence type="ECO:0000256" key="1">
    <source>
        <dbReference type="SAM" id="MobiDB-lite"/>
    </source>
</evidence>
<evidence type="ECO:0000313" key="2">
    <source>
        <dbReference type="EMBL" id="KAH0558751.1"/>
    </source>
</evidence>
<feature type="region of interest" description="Disordered" evidence="1">
    <location>
        <begin position="179"/>
        <end position="263"/>
    </location>
</feature>
<dbReference type="EMBL" id="JAGHQM010000748">
    <property type="protein sequence ID" value="KAH0558751.1"/>
    <property type="molecule type" value="Genomic_DNA"/>
</dbReference>
<dbReference type="Proteomes" id="UP000750711">
    <property type="component" value="Unassembled WGS sequence"/>
</dbReference>
<protein>
    <submittedName>
        <fullName evidence="2">Uncharacterized protein</fullName>
    </submittedName>
</protein>
<gene>
    <name evidence="2" type="ORF">GP486_004601</name>
</gene>